<evidence type="ECO:0000256" key="6">
    <source>
        <dbReference type="RuleBase" id="RU003862"/>
    </source>
</evidence>
<accession>A0A1M7Y3M7</accession>
<dbReference type="OrthoDB" id="5428919at2"/>
<dbReference type="AlphaFoldDB" id="A0A1M7Y3M7"/>
<dbReference type="EMBL" id="FRFE01000006">
    <property type="protein sequence ID" value="SHO46641.1"/>
    <property type="molecule type" value="Genomic_DNA"/>
</dbReference>
<organism evidence="7 8">
    <name type="scientific">Desulfopila aestuarii DSM 18488</name>
    <dbReference type="NCBI Taxonomy" id="1121416"/>
    <lineage>
        <taxon>Bacteria</taxon>
        <taxon>Pseudomonadati</taxon>
        <taxon>Thermodesulfobacteriota</taxon>
        <taxon>Desulfobulbia</taxon>
        <taxon>Desulfobulbales</taxon>
        <taxon>Desulfocapsaceae</taxon>
        <taxon>Desulfopila</taxon>
    </lineage>
</organism>
<dbReference type="GO" id="GO:0035999">
    <property type="term" value="P:tetrahydrofolate interconversion"/>
    <property type="evidence" value="ECO:0007669"/>
    <property type="project" value="UniProtKB-UniPathway"/>
</dbReference>
<comment type="cofactor">
    <cofactor evidence="1 6">
        <name>FAD</name>
        <dbReference type="ChEBI" id="CHEBI:57692"/>
    </cofactor>
</comment>
<dbReference type="InterPro" id="IPR003171">
    <property type="entry name" value="Mehydrof_redctse-like"/>
</dbReference>
<keyword evidence="8" id="KW-1185">Reference proteome</keyword>
<evidence type="ECO:0000256" key="3">
    <source>
        <dbReference type="ARBA" id="ARBA00022630"/>
    </source>
</evidence>
<dbReference type="Pfam" id="PF02219">
    <property type="entry name" value="MTHFR"/>
    <property type="match status" value="1"/>
</dbReference>
<evidence type="ECO:0000256" key="4">
    <source>
        <dbReference type="ARBA" id="ARBA00022827"/>
    </source>
</evidence>
<dbReference type="STRING" id="1121416.SAMN02745220_01577"/>
<evidence type="ECO:0000256" key="2">
    <source>
        <dbReference type="ARBA" id="ARBA00004777"/>
    </source>
</evidence>
<dbReference type="GO" id="GO:0004489">
    <property type="term" value="F:methylenetetrahydrofolate reductase [NAD(P)H] activity"/>
    <property type="evidence" value="ECO:0007669"/>
    <property type="project" value="InterPro"/>
</dbReference>
<keyword evidence="4 6" id="KW-0274">FAD</keyword>
<dbReference type="Proteomes" id="UP000184603">
    <property type="component" value="Unassembled WGS sequence"/>
</dbReference>
<comment type="pathway">
    <text evidence="2 6">One-carbon metabolism; tetrahydrofolate interconversion.</text>
</comment>
<protein>
    <recommendedName>
        <fullName evidence="6">Methylenetetrahydrofolate reductase</fullName>
    </recommendedName>
</protein>
<sequence length="295" mass="31952">MHDAHESPAPDTPPTSFKIIAELDPPKGTNIQPFLDTALQLKGRIDAVRVTDSEHAIMRMAPYAPCLSLMENHINPIMVINGRDRNRISFQADLLAASALGIREITIKKGHDPAEGDQPVTRSSGDLDLQTMIKSVAALNGGNDLGGEPLDGSTAFSAGVEIELTDNSSANRQLAETFSYMADNGIKSVTLGPTYDLNIIDIFLPAAEKTGLKLYTSIMFLKSVTMVKYLNNLPGVPSVPQEFLKKMMNAPVKRDAGMEIASDLYRDLATLGNGTVLLSIGLRERLPDFLSMIGR</sequence>
<comment type="similarity">
    <text evidence="6">Belongs to the methylenetetrahydrofolate reductase family.</text>
</comment>
<proteinExistence type="inferred from homology"/>
<reference evidence="7 8" key="1">
    <citation type="submission" date="2016-12" db="EMBL/GenBank/DDBJ databases">
        <authorList>
            <person name="Song W.-J."/>
            <person name="Kurnit D.M."/>
        </authorList>
    </citation>
    <scope>NUCLEOTIDE SEQUENCE [LARGE SCALE GENOMIC DNA]</scope>
    <source>
        <strain evidence="7 8">DSM 18488</strain>
    </source>
</reference>
<dbReference type="UniPathway" id="UPA00193"/>
<dbReference type="SUPFAM" id="SSF51730">
    <property type="entry name" value="FAD-linked oxidoreductase"/>
    <property type="match status" value="1"/>
</dbReference>
<dbReference type="InterPro" id="IPR029041">
    <property type="entry name" value="FAD-linked_oxidoreductase-like"/>
</dbReference>
<keyword evidence="5 6" id="KW-0560">Oxidoreductase</keyword>
<evidence type="ECO:0000256" key="5">
    <source>
        <dbReference type="ARBA" id="ARBA00023002"/>
    </source>
</evidence>
<dbReference type="GO" id="GO:0006555">
    <property type="term" value="P:methionine metabolic process"/>
    <property type="evidence" value="ECO:0007669"/>
    <property type="project" value="InterPro"/>
</dbReference>
<evidence type="ECO:0000313" key="8">
    <source>
        <dbReference type="Proteomes" id="UP000184603"/>
    </source>
</evidence>
<dbReference type="RefSeq" id="WP_073612907.1">
    <property type="nucleotide sequence ID" value="NZ_FRFE01000006.1"/>
</dbReference>
<name>A0A1M7Y3M7_9BACT</name>
<evidence type="ECO:0000256" key="1">
    <source>
        <dbReference type="ARBA" id="ARBA00001974"/>
    </source>
</evidence>
<gene>
    <name evidence="7" type="ORF">SAMN02745220_01577</name>
</gene>
<evidence type="ECO:0000313" key="7">
    <source>
        <dbReference type="EMBL" id="SHO46641.1"/>
    </source>
</evidence>
<keyword evidence="3 6" id="KW-0285">Flavoprotein</keyword>
<dbReference type="Gene3D" id="3.20.20.220">
    <property type="match status" value="1"/>
</dbReference>